<dbReference type="EMBL" id="BPLR01005407">
    <property type="protein sequence ID" value="GIY02084.1"/>
    <property type="molecule type" value="Genomic_DNA"/>
</dbReference>
<dbReference type="AlphaFoldDB" id="A0AAV4Q0W7"/>
<reference evidence="1 2" key="1">
    <citation type="submission" date="2021-06" db="EMBL/GenBank/DDBJ databases">
        <title>Caerostris extrusa draft genome.</title>
        <authorList>
            <person name="Kono N."/>
            <person name="Arakawa K."/>
        </authorList>
    </citation>
    <scope>NUCLEOTIDE SEQUENCE [LARGE SCALE GENOMIC DNA]</scope>
</reference>
<organism evidence="1 2">
    <name type="scientific">Caerostris extrusa</name>
    <name type="common">Bark spider</name>
    <name type="synonym">Caerostris bankana</name>
    <dbReference type="NCBI Taxonomy" id="172846"/>
    <lineage>
        <taxon>Eukaryota</taxon>
        <taxon>Metazoa</taxon>
        <taxon>Ecdysozoa</taxon>
        <taxon>Arthropoda</taxon>
        <taxon>Chelicerata</taxon>
        <taxon>Arachnida</taxon>
        <taxon>Araneae</taxon>
        <taxon>Araneomorphae</taxon>
        <taxon>Entelegynae</taxon>
        <taxon>Araneoidea</taxon>
        <taxon>Araneidae</taxon>
        <taxon>Caerostris</taxon>
    </lineage>
</organism>
<dbReference type="Proteomes" id="UP001054945">
    <property type="component" value="Unassembled WGS sequence"/>
</dbReference>
<sequence length="155" mass="17448">MIGRGLSENLLPFHSQLCDSFPVSNATQSVHLNLGYPSSVPKGLKWNRCRRHCLHTISDVQKLRVATCYRSSNQSFLVAFSASSELHQHIESQFLKKFSKSFSEISPVSCSLECETKGFKGQGCQPHAQPGYTLRYWVAQAPRGRHTFSSTFTHK</sequence>
<evidence type="ECO:0000313" key="2">
    <source>
        <dbReference type="Proteomes" id="UP001054945"/>
    </source>
</evidence>
<gene>
    <name evidence="1" type="ORF">CEXT_800661</name>
</gene>
<accession>A0AAV4Q0W7</accession>
<keyword evidence="2" id="KW-1185">Reference proteome</keyword>
<evidence type="ECO:0000313" key="1">
    <source>
        <dbReference type="EMBL" id="GIY02084.1"/>
    </source>
</evidence>
<name>A0AAV4Q0W7_CAEEX</name>
<proteinExistence type="predicted"/>
<protein>
    <submittedName>
        <fullName evidence="1">Uncharacterized protein</fullName>
    </submittedName>
</protein>
<comment type="caution">
    <text evidence="1">The sequence shown here is derived from an EMBL/GenBank/DDBJ whole genome shotgun (WGS) entry which is preliminary data.</text>
</comment>